<proteinExistence type="inferred from homology"/>
<keyword evidence="2 5" id="KW-0378">Hydrolase</keyword>
<evidence type="ECO:0000256" key="2">
    <source>
        <dbReference type="ARBA" id="ARBA00022801"/>
    </source>
</evidence>
<organism evidence="6 7">
    <name type="scientific">Staphylococcus schweitzeri</name>
    <dbReference type="NCBI Taxonomy" id="1654388"/>
    <lineage>
        <taxon>Bacteria</taxon>
        <taxon>Bacillati</taxon>
        <taxon>Bacillota</taxon>
        <taxon>Bacilli</taxon>
        <taxon>Bacillales</taxon>
        <taxon>Staphylococcaceae</taxon>
        <taxon>Staphylococcus</taxon>
    </lineage>
</organism>
<dbReference type="Pfam" id="PF19567">
    <property type="entry name" value="CpsB_CapC"/>
    <property type="match status" value="1"/>
</dbReference>
<evidence type="ECO:0000313" key="6">
    <source>
        <dbReference type="EMBL" id="CDR26916.1"/>
    </source>
</evidence>
<gene>
    <name evidence="6" type="primary">ywqE</name>
    <name evidence="6" type="ORF">ERS140147_00249</name>
</gene>
<dbReference type="InterPro" id="IPR016667">
    <property type="entry name" value="Caps_polysacc_synth_CpsB/CapC"/>
</dbReference>
<protein>
    <recommendedName>
        <fullName evidence="5">Tyrosine-protein phosphatase</fullName>
        <ecNumber evidence="5">3.1.3.48</ecNumber>
    </recommendedName>
</protein>
<evidence type="ECO:0000256" key="3">
    <source>
        <dbReference type="ARBA" id="ARBA00022912"/>
    </source>
</evidence>
<dbReference type="GO" id="GO:0004725">
    <property type="term" value="F:protein tyrosine phosphatase activity"/>
    <property type="evidence" value="ECO:0007669"/>
    <property type="project" value="UniProtKB-UniRule"/>
</dbReference>
<dbReference type="PANTHER" id="PTHR39181">
    <property type="entry name" value="TYROSINE-PROTEIN PHOSPHATASE YWQE"/>
    <property type="match status" value="1"/>
</dbReference>
<evidence type="ECO:0000256" key="5">
    <source>
        <dbReference type="PIRNR" id="PIRNR016557"/>
    </source>
</evidence>
<dbReference type="GO" id="GO:0030145">
    <property type="term" value="F:manganese ion binding"/>
    <property type="evidence" value="ECO:0007669"/>
    <property type="project" value="UniProtKB-UniRule"/>
</dbReference>
<evidence type="ECO:0000313" key="7">
    <source>
        <dbReference type="Proteomes" id="UP000044616"/>
    </source>
</evidence>
<dbReference type="PANTHER" id="PTHR39181:SF1">
    <property type="entry name" value="TYROSINE-PROTEIN PHOSPHATASE YWQE"/>
    <property type="match status" value="1"/>
</dbReference>
<dbReference type="RefSeq" id="WP_047529102.1">
    <property type="nucleotide sequence ID" value="NZ_CCEH01000002.1"/>
</dbReference>
<evidence type="ECO:0000256" key="4">
    <source>
        <dbReference type="ARBA" id="ARBA00051722"/>
    </source>
</evidence>
<keyword evidence="3 5" id="KW-0904">Protein phosphatase</keyword>
<dbReference type="EC" id="3.1.3.48" evidence="5"/>
<dbReference type="InterPro" id="IPR016195">
    <property type="entry name" value="Pol/histidinol_Pase-like"/>
</dbReference>
<sequence>MIDIHNHILPDIDDGPKNEDDMLELLKQATTQGVTEIIVTPHHLHPRYNTPIEKVKSCLNHIQNLVDVQKLNLKFYYGQEIRITDQILSDIDHEVITGINDSRYLLIEFPSNEVPHYTDQLFFELQSKGFVPIIAHPERNKAISQNLDILYDLINKGALSQVTTASLAGISGKKIRKLAIQMIENNLTHFIGSDAHNTEIRPFLMNDLFKDKKLRQYHDDMNGFISNAKLVVNNKKIPKRMPQQDYKQKRWFGL</sequence>
<comment type="catalytic activity">
    <reaction evidence="4 5">
        <text>O-phospho-L-tyrosyl-[protein] + H2O = L-tyrosyl-[protein] + phosphate</text>
        <dbReference type="Rhea" id="RHEA:10684"/>
        <dbReference type="Rhea" id="RHEA-COMP:10136"/>
        <dbReference type="Rhea" id="RHEA-COMP:20101"/>
        <dbReference type="ChEBI" id="CHEBI:15377"/>
        <dbReference type="ChEBI" id="CHEBI:43474"/>
        <dbReference type="ChEBI" id="CHEBI:46858"/>
        <dbReference type="ChEBI" id="CHEBI:61978"/>
        <dbReference type="EC" id="3.1.3.48"/>
    </reaction>
</comment>
<dbReference type="AlphaFoldDB" id="A0A077UEK9"/>
<evidence type="ECO:0000256" key="1">
    <source>
        <dbReference type="ARBA" id="ARBA00005750"/>
    </source>
</evidence>
<reference evidence="6 7" key="1">
    <citation type="submission" date="2014-05" db="EMBL/GenBank/DDBJ databases">
        <authorList>
            <person name="Aslett A.Martin."/>
            <person name="De Silva Nishadi"/>
        </authorList>
    </citation>
    <scope>NUCLEOTIDE SEQUENCE [LARGE SCALE GENOMIC DNA]</scope>
</reference>
<accession>A0A077UEK9</accession>
<dbReference type="Gene3D" id="3.20.20.140">
    <property type="entry name" value="Metal-dependent hydrolases"/>
    <property type="match status" value="1"/>
</dbReference>
<name>A0A077UEK9_9STAP</name>
<dbReference type="SUPFAM" id="SSF89550">
    <property type="entry name" value="PHP domain-like"/>
    <property type="match status" value="1"/>
</dbReference>
<dbReference type="Proteomes" id="UP000044616">
    <property type="component" value="Unassembled WGS sequence"/>
</dbReference>
<comment type="similarity">
    <text evidence="1 5">Belongs to the metallo-dependent hydrolases superfamily. CpsB/CapC family.</text>
</comment>
<dbReference type="EMBL" id="CCEH01000002">
    <property type="protein sequence ID" value="CDR26916.1"/>
    <property type="molecule type" value="Genomic_DNA"/>
</dbReference>
<dbReference type="PIRSF" id="PIRSF016557">
    <property type="entry name" value="Caps_synth_CpsB"/>
    <property type="match status" value="1"/>
</dbReference>